<dbReference type="Gene3D" id="2.60.200.40">
    <property type="match status" value="1"/>
</dbReference>
<dbReference type="AlphaFoldDB" id="A0A8H6XMX4"/>
<reference evidence="2" key="1">
    <citation type="submission" date="2020-05" db="EMBL/GenBank/DDBJ databases">
        <title>Mycena genomes resolve the evolution of fungal bioluminescence.</title>
        <authorList>
            <person name="Tsai I.J."/>
        </authorList>
    </citation>
    <scope>NUCLEOTIDE SEQUENCE</scope>
    <source>
        <strain evidence="2">CCC161011</strain>
    </source>
</reference>
<dbReference type="OrthoDB" id="3853857at2759"/>
<dbReference type="Gene3D" id="3.40.50.10330">
    <property type="entry name" value="Probable inorganic polyphosphate/atp-NAD kinase, domain 1"/>
    <property type="match status" value="1"/>
</dbReference>
<dbReference type="InterPro" id="IPR001206">
    <property type="entry name" value="Diacylglycerol_kinase_cat_dom"/>
</dbReference>
<evidence type="ECO:0000259" key="1">
    <source>
        <dbReference type="PROSITE" id="PS50146"/>
    </source>
</evidence>
<dbReference type="SMART" id="SM00046">
    <property type="entry name" value="DAGKc"/>
    <property type="match status" value="1"/>
</dbReference>
<dbReference type="GO" id="GO:0016020">
    <property type="term" value="C:membrane"/>
    <property type="evidence" value="ECO:0007669"/>
    <property type="project" value="TreeGrafter"/>
</dbReference>
<dbReference type="SUPFAM" id="SSF111331">
    <property type="entry name" value="NAD kinase/diacylglycerol kinase-like"/>
    <property type="match status" value="1"/>
</dbReference>
<dbReference type="PANTHER" id="PTHR12358">
    <property type="entry name" value="SPHINGOSINE KINASE"/>
    <property type="match status" value="1"/>
</dbReference>
<proteinExistence type="predicted"/>
<name>A0A8H6XMX4_9AGAR</name>
<feature type="domain" description="DAGKc" evidence="1">
    <location>
        <begin position="147"/>
        <end position="291"/>
    </location>
</feature>
<dbReference type="GO" id="GO:0005737">
    <property type="term" value="C:cytoplasm"/>
    <property type="evidence" value="ECO:0007669"/>
    <property type="project" value="TreeGrafter"/>
</dbReference>
<dbReference type="InterPro" id="IPR016064">
    <property type="entry name" value="NAD/diacylglycerol_kinase_sf"/>
</dbReference>
<protein>
    <submittedName>
        <fullName evidence="2">DAGKc domain-containing protein</fullName>
    </submittedName>
</protein>
<dbReference type="GO" id="GO:0001727">
    <property type="term" value="F:lipid kinase activity"/>
    <property type="evidence" value="ECO:0007669"/>
    <property type="project" value="TreeGrafter"/>
</dbReference>
<gene>
    <name evidence="2" type="ORF">MVEN_01764900</name>
</gene>
<evidence type="ECO:0000313" key="2">
    <source>
        <dbReference type="EMBL" id="KAF7343326.1"/>
    </source>
</evidence>
<comment type="caution">
    <text evidence="2">The sequence shown here is derived from an EMBL/GenBank/DDBJ whole genome shotgun (WGS) entry which is preliminary data.</text>
</comment>
<dbReference type="InterPro" id="IPR017438">
    <property type="entry name" value="ATP-NAD_kinase_N"/>
</dbReference>
<dbReference type="EMBL" id="JACAZI010000016">
    <property type="protein sequence ID" value="KAF7343326.1"/>
    <property type="molecule type" value="Genomic_DNA"/>
</dbReference>
<dbReference type="Proteomes" id="UP000620124">
    <property type="component" value="Unassembled WGS sequence"/>
</dbReference>
<dbReference type="GO" id="GO:0016773">
    <property type="term" value="F:phosphotransferase activity, alcohol group as acceptor"/>
    <property type="evidence" value="ECO:0007669"/>
    <property type="project" value="UniProtKB-ARBA"/>
</dbReference>
<accession>A0A8H6XMX4</accession>
<evidence type="ECO:0000313" key="3">
    <source>
        <dbReference type="Proteomes" id="UP000620124"/>
    </source>
</evidence>
<keyword evidence="3" id="KW-1185">Reference proteome</keyword>
<dbReference type="PROSITE" id="PS50146">
    <property type="entry name" value="DAGK"/>
    <property type="match status" value="1"/>
</dbReference>
<dbReference type="GO" id="GO:0046512">
    <property type="term" value="P:sphingosine biosynthetic process"/>
    <property type="evidence" value="ECO:0007669"/>
    <property type="project" value="TreeGrafter"/>
</dbReference>
<dbReference type="InterPro" id="IPR050187">
    <property type="entry name" value="Lipid_Phosphate_FormReg"/>
</dbReference>
<dbReference type="PANTHER" id="PTHR12358:SF31">
    <property type="entry name" value="ACYLGLYCEROL KINASE, MITOCHONDRIAL"/>
    <property type="match status" value="1"/>
</dbReference>
<sequence>MDAIRSCLVHCWPFSLRSTQYEPITQWDLDTGAARLSDDQELVIFQDGAQITMTLLETGIQVATSQRLPGPFSRNSTQLEVVPFLHVLFAGVSFTPGGRSVLEFSYLSAVTSTFQLRQVSGDVSSIQGTAMLQWVSDVQAKSYKDITPRRRFLVVINPHGGQGKAKKLWKETIEPILAAAGCIVDVQYTGPVSSPTNAANIARNVDLSAYDALVPVSGDGIVNELINGLASREDALSALRMPIAPIPAGSGNALSVNIMGPAKVLDVAYATLNAIKGQPIPLDICYVTQGDTRIYSFLSQAFGLMADLDMGTEWIRWVGGIRFVLGFLYGALTGRRYNVEITLKVVESDKRRMADDYNTHQQSLAPSVEGKVTAADVRMPPLAFGTTDSPFPLGVVHDRLEAPLEPGWHTFRTQVQFIMAGKLPWLSRDSMMIPLAKNDGLIDVVMVPPRSALASIKSVDGQEEGKFIREPDCYYYKVEAYRCTPLERSGYISVDGESIPYKPFQVENHARLARIMSMETRWKGLERVVLD</sequence>
<dbReference type="Pfam" id="PF00781">
    <property type="entry name" value="DAGK_cat"/>
    <property type="match status" value="1"/>
</dbReference>
<organism evidence="2 3">
    <name type="scientific">Mycena venus</name>
    <dbReference type="NCBI Taxonomy" id="2733690"/>
    <lineage>
        <taxon>Eukaryota</taxon>
        <taxon>Fungi</taxon>
        <taxon>Dikarya</taxon>
        <taxon>Basidiomycota</taxon>
        <taxon>Agaricomycotina</taxon>
        <taxon>Agaricomycetes</taxon>
        <taxon>Agaricomycetidae</taxon>
        <taxon>Agaricales</taxon>
        <taxon>Marasmiineae</taxon>
        <taxon>Mycenaceae</taxon>
        <taxon>Mycena</taxon>
    </lineage>
</organism>